<dbReference type="RefSeq" id="WP_137450006.1">
    <property type="nucleotide sequence ID" value="NZ_SZZH01000003.1"/>
</dbReference>
<dbReference type="InterPro" id="IPR036514">
    <property type="entry name" value="SGNH_hydro_sf"/>
</dbReference>
<evidence type="ECO:0000313" key="3">
    <source>
        <dbReference type="Proteomes" id="UP000306985"/>
    </source>
</evidence>
<dbReference type="AlphaFoldDB" id="A0A4U6QDZ4"/>
<name>A0A4U6QDZ4_9ACTN</name>
<evidence type="ECO:0000256" key="1">
    <source>
        <dbReference type="SAM" id="MobiDB-lite"/>
    </source>
</evidence>
<protein>
    <recommendedName>
        <fullName evidence="4">SGNH/GDSL hydrolase family protein</fullName>
    </recommendedName>
</protein>
<dbReference type="Gene3D" id="3.40.50.1110">
    <property type="entry name" value="SGNH hydrolase"/>
    <property type="match status" value="1"/>
</dbReference>
<dbReference type="SUPFAM" id="SSF52266">
    <property type="entry name" value="SGNH hydrolase"/>
    <property type="match status" value="1"/>
</dbReference>
<dbReference type="EMBL" id="SZZH01000003">
    <property type="protein sequence ID" value="TKV58343.1"/>
    <property type="molecule type" value="Genomic_DNA"/>
</dbReference>
<feature type="region of interest" description="Disordered" evidence="1">
    <location>
        <begin position="1"/>
        <end position="43"/>
    </location>
</feature>
<gene>
    <name evidence="2" type="ORF">FDO65_12255</name>
</gene>
<evidence type="ECO:0000313" key="2">
    <source>
        <dbReference type="EMBL" id="TKV58343.1"/>
    </source>
</evidence>
<keyword evidence="3" id="KW-1185">Reference proteome</keyword>
<dbReference type="Proteomes" id="UP000306985">
    <property type="component" value="Unassembled WGS sequence"/>
</dbReference>
<feature type="compositionally biased region" description="Basic and acidic residues" evidence="1">
    <location>
        <begin position="19"/>
        <end position="33"/>
    </location>
</feature>
<comment type="caution">
    <text evidence="2">The sequence shown here is derived from an EMBL/GenBank/DDBJ whole genome shotgun (WGS) entry which is preliminary data.</text>
</comment>
<evidence type="ECO:0008006" key="4">
    <source>
        <dbReference type="Google" id="ProtNLM"/>
    </source>
</evidence>
<reference evidence="2 3" key="1">
    <citation type="submission" date="2019-05" db="EMBL/GenBank/DDBJ databases">
        <title>Nakamurella sp. N5BH11, whole genome shotgun sequence.</title>
        <authorList>
            <person name="Tuo L."/>
        </authorList>
    </citation>
    <scope>NUCLEOTIDE SEQUENCE [LARGE SCALE GENOMIC DNA]</scope>
    <source>
        <strain evidence="2 3">N5BH11</strain>
    </source>
</reference>
<accession>A0A4U6QDZ4</accession>
<sequence>MTAGTDQSLAGDLPDDTPPEVRERATRPGRVPETDPTLGIPVAKTSHRETPSERLVVLGDSLTQGMRSAAVHDDELSFAAILARQIGFDGFRAPAYPGFGGLPANIEYLLRTLEDEFGPTFSAWEVPPAAVRLHSLLAEIQRFWERGPGIVPPPPGPPPHTLAVLGWDLRDILARTFDINLAQARASRHQLLAPIVENAGPIAALRIYPHGDAEERSRALPTVAQDSGEIETLVVMLGSNNALGAMIDLRVTWSADADFQDLVRKNAATVWRPEHFRAEYDLLVEQVRRVRARHVVLATVPHVTIPPIARGVGGKRAPGSAYFRYYTRPWIDDERFEVDRDPHVTGAQAQAVDTAIDLYNEHLTEVVRAARDRGEDWYLFDLCGLLDRLAWRRYIDDPDSRPDWWTEYPLPAPVAALDPKPDTRFLHGDRRGGRAQGGIFSLDGIHPTVVSYGIIAQELGHVLQRAGVEFRSPDVDFDDLIARDSLIRTPPQSITSALDVIGWLDEAADLLVGLWPFRSLDRPPGR</sequence>
<organism evidence="2 3">
    <name type="scientific">Nakamurella flava</name>
    <dbReference type="NCBI Taxonomy" id="2576308"/>
    <lineage>
        <taxon>Bacteria</taxon>
        <taxon>Bacillati</taxon>
        <taxon>Actinomycetota</taxon>
        <taxon>Actinomycetes</taxon>
        <taxon>Nakamurellales</taxon>
        <taxon>Nakamurellaceae</taxon>
        <taxon>Nakamurella</taxon>
    </lineage>
</organism>
<dbReference type="OrthoDB" id="9764164at2"/>
<proteinExistence type="predicted"/>